<reference evidence="2" key="1">
    <citation type="submission" date="2020-05" db="EMBL/GenBank/DDBJ databases">
        <title>Phylogenomic resolution of chytrid fungi.</title>
        <authorList>
            <person name="Stajich J.E."/>
            <person name="Amses K."/>
            <person name="Simmons R."/>
            <person name="Seto K."/>
            <person name="Myers J."/>
            <person name="Bonds A."/>
            <person name="Quandt C.A."/>
            <person name="Barry K."/>
            <person name="Liu P."/>
            <person name="Grigoriev I."/>
            <person name="Longcore J.E."/>
            <person name="James T.Y."/>
        </authorList>
    </citation>
    <scope>NUCLEOTIDE SEQUENCE</scope>
    <source>
        <strain evidence="2">JEL0476</strain>
    </source>
</reference>
<feature type="chain" id="PRO_5042166705" description="DUF4360 domain-containing protein" evidence="1">
    <location>
        <begin position="17"/>
        <end position="198"/>
    </location>
</feature>
<feature type="signal peptide" evidence="1">
    <location>
        <begin position="1"/>
        <end position="16"/>
    </location>
</feature>
<sequence>MKLILVLLSIIVFVFAQAPSPNELSIAKITYGGSGCPQDSVTERLEEQNTKITLYFNEYSAKMGPGIPVVDSRKNCQITIQFDILNGGWQFSLSSANYSGNLKLSVGAVAQQSSAFYFEGSLNAGKKDKTFTAEQNGEYSVAKVFDDTTIWSECKRNTLLNLNSQVRISGPAGSSGEITSSLVSLKSTQSFGLIWRRC</sequence>
<comment type="caution">
    <text evidence="2">The sequence shown here is derived from an EMBL/GenBank/DDBJ whole genome shotgun (WGS) entry which is preliminary data.</text>
</comment>
<evidence type="ECO:0000313" key="3">
    <source>
        <dbReference type="Proteomes" id="UP001211065"/>
    </source>
</evidence>
<dbReference type="Pfam" id="PF14273">
    <property type="entry name" value="DUF4360"/>
    <property type="match status" value="1"/>
</dbReference>
<evidence type="ECO:0000256" key="1">
    <source>
        <dbReference type="SAM" id="SignalP"/>
    </source>
</evidence>
<accession>A0AAD5TW72</accession>
<dbReference type="Proteomes" id="UP001211065">
    <property type="component" value="Unassembled WGS sequence"/>
</dbReference>
<keyword evidence="1" id="KW-0732">Signal</keyword>
<evidence type="ECO:0000313" key="2">
    <source>
        <dbReference type="EMBL" id="KAJ3211330.1"/>
    </source>
</evidence>
<protein>
    <recommendedName>
        <fullName evidence="4">DUF4360 domain-containing protein</fullName>
    </recommendedName>
</protein>
<proteinExistence type="predicted"/>
<dbReference type="EMBL" id="JADGJW010000841">
    <property type="protein sequence ID" value="KAJ3211330.1"/>
    <property type="molecule type" value="Genomic_DNA"/>
</dbReference>
<organism evidence="2 3">
    <name type="scientific">Clydaea vesicula</name>
    <dbReference type="NCBI Taxonomy" id="447962"/>
    <lineage>
        <taxon>Eukaryota</taxon>
        <taxon>Fungi</taxon>
        <taxon>Fungi incertae sedis</taxon>
        <taxon>Chytridiomycota</taxon>
        <taxon>Chytridiomycota incertae sedis</taxon>
        <taxon>Chytridiomycetes</taxon>
        <taxon>Lobulomycetales</taxon>
        <taxon>Lobulomycetaceae</taxon>
        <taxon>Clydaea</taxon>
    </lineage>
</organism>
<dbReference type="PANTHER" id="PTHR38847:SF1">
    <property type="entry name" value="PSEUDOURIDINE SYNTHASE RSUA_RLUA-LIKE DOMAIN-CONTAINING PROTEIN"/>
    <property type="match status" value="1"/>
</dbReference>
<dbReference type="InterPro" id="IPR025649">
    <property type="entry name" value="DUF4360"/>
</dbReference>
<name>A0AAD5TW72_9FUNG</name>
<keyword evidence="3" id="KW-1185">Reference proteome</keyword>
<dbReference type="PANTHER" id="PTHR38847">
    <property type="match status" value="1"/>
</dbReference>
<evidence type="ECO:0008006" key="4">
    <source>
        <dbReference type="Google" id="ProtNLM"/>
    </source>
</evidence>
<dbReference type="AlphaFoldDB" id="A0AAD5TW72"/>
<gene>
    <name evidence="2" type="ORF">HK099_008041</name>
</gene>